<evidence type="ECO:0008006" key="3">
    <source>
        <dbReference type="Google" id="ProtNLM"/>
    </source>
</evidence>
<organism evidence="1 2">
    <name type="scientific">Cylindrospermum stagnale PCC 7417</name>
    <dbReference type="NCBI Taxonomy" id="56107"/>
    <lineage>
        <taxon>Bacteria</taxon>
        <taxon>Bacillati</taxon>
        <taxon>Cyanobacteriota</taxon>
        <taxon>Cyanophyceae</taxon>
        <taxon>Nostocales</taxon>
        <taxon>Nostocaceae</taxon>
        <taxon>Cylindrospermum</taxon>
    </lineage>
</organism>
<dbReference type="OrthoDB" id="512705at2"/>
<keyword evidence="2" id="KW-1185">Reference proteome</keyword>
<dbReference type="STRING" id="56107.Cylst_1670"/>
<accession>K9WWP0</accession>
<gene>
    <name evidence="1" type="ORF">Cylst_1670</name>
</gene>
<evidence type="ECO:0000313" key="2">
    <source>
        <dbReference type="Proteomes" id="UP000010475"/>
    </source>
</evidence>
<dbReference type="HOGENOM" id="CLU_073017_0_0_3"/>
<sequence>MTNTTYQLDDFALTLPITQKAIKTAQEFASQQPTSEKAEQVRLNTLAVWVVNDYMQMMAIPTDLEASDSWNHILRCCTNVADLELPSVGRLECRPLLPNQQICSIPPETWEERVGYVVVKIDESRQEVRLMGFVPHVATEELPLSQLQPLEALIEHLGQLSFVSHVATEKSPLNQQQFSAASIKQPRQMKQLVNLSQWFAGIFDAGWQSIESLLNTPELTPANAFRRLEIVEKNVPQQPDMAKLIDLGLKGYNQPVILKVEICPEANQQTGIFLKLWPTGNQIHLPQGLKLTVLDGSGSVLLAAQARKSDNYLQLKLSGEPKEQFSVMVALNDTSVMEEFII</sequence>
<proteinExistence type="predicted"/>
<dbReference type="PATRIC" id="fig|56107.3.peg.1876"/>
<dbReference type="KEGG" id="csg:Cylst_1670"/>
<dbReference type="EMBL" id="CP003642">
    <property type="protein sequence ID" value="AFZ23942.1"/>
    <property type="molecule type" value="Genomic_DNA"/>
</dbReference>
<reference evidence="1 2" key="1">
    <citation type="submission" date="2012-06" db="EMBL/GenBank/DDBJ databases">
        <title>Finished chromosome of genome of Cylindrospermum stagnale PCC 7417.</title>
        <authorList>
            <consortium name="US DOE Joint Genome Institute"/>
            <person name="Gugger M."/>
            <person name="Coursin T."/>
            <person name="Rippka R."/>
            <person name="Tandeau De Marsac N."/>
            <person name="Huntemann M."/>
            <person name="Wei C.-L."/>
            <person name="Han J."/>
            <person name="Detter J.C."/>
            <person name="Han C."/>
            <person name="Tapia R."/>
            <person name="Chen A."/>
            <person name="Kyrpides N."/>
            <person name="Mavromatis K."/>
            <person name="Markowitz V."/>
            <person name="Szeto E."/>
            <person name="Ivanova N."/>
            <person name="Pagani I."/>
            <person name="Pati A."/>
            <person name="Goodwin L."/>
            <person name="Nordberg H.P."/>
            <person name="Cantor M.N."/>
            <person name="Hua S.X."/>
            <person name="Woyke T."/>
            <person name="Kerfeld C.A."/>
        </authorList>
    </citation>
    <scope>NUCLEOTIDE SEQUENCE [LARGE SCALE GENOMIC DNA]</scope>
    <source>
        <strain evidence="1 2">PCC 7417</strain>
    </source>
</reference>
<dbReference type="InterPro" id="IPR014951">
    <property type="entry name" value="DUF1822"/>
</dbReference>
<dbReference type="Proteomes" id="UP000010475">
    <property type="component" value="Chromosome"/>
</dbReference>
<dbReference type="Pfam" id="PF08852">
    <property type="entry name" value="DUF1822"/>
    <property type="match status" value="1"/>
</dbReference>
<name>K9WWP0_9NOST</name>
<dbReference type="eggNOG" id="COG1413">
    <property type="taxonomic scope" value="Bacteria"/>
</dbReference>
<dbReference type="RefSeq" id="WP_015207198.1">
    <property type="nucleotide sequence ID" value="NC_019757.1"/>
</dbReference>
<evidence type="ECO:0000313" key="1">
    <source>
        <dbReference type="EMBL" id="AFZ23942.1"/>
    </source>
</evidence>
<protein>
    <recommendedName>
        <fullName evidence="3">DUF1822 family protein</fullName>
    </recommendedName>
</protein>
<dbReference type="AlphaFoldDB" id="K9WWP0"/>